<dbReference type="SUPFAM" id="SSF53850">
    <property type="entry name" value="Periplasmic binding protein-like II"/>
    <property type="match status" value="1"/>
</dbReference>
<keyword evidence="2" id="KW-0805">Transcription regulation</keyword>
<evidence type="ECO:0000256" key="2">
    <source>
        <dbReference type="ARBA" id="ARBA00023015"/>
    </source>
</evidence>
<dbReference type="GO" id="GO:0000976">
    <property type="term" value="F:transcription cis-regulatory region binding"/>
    <property type="evidence" value="ECO:0007669"/>
    <property type="project" value="TreeGrafter"/>
</dbReference>
<dbReference type="OrthoDB" id="9808620at2"/>
<name>A0A220VG91_9GAMM</name>
<dbReference type="Proteomes" id="UP000242175">
    <property type="component" value="Chromosome small"/>
</dbReference>
<dbReference type="Pfam" id="PF03466">
    <property type="entry name" value="LysR_substrate"/>
    <property type="match status" value="1"/>
</dbReference>
<keyword evidence="7" id="KW-1185">Reference proteome</keyword>
<feature type="domain" description="HTH lysR-type" evidence="5">
    <location>
        <begin position="1"/>
        <end position="60"/>
    </location>
</feature>
<evidence type="ECO:0000256" key="1">
    <source>
        <dbReference type="ARBA" id="ARBA00009437"/>
    </source>
</evidence>
<protein>
    <recommendedName>
        <fullName evidence="5">HTH lysR-type domain-containing protein</fullName>
    </recommendedName>
</protein>
<dbReference type="SUPFAM" id="SSF46785">
    <property type="entry name" value="Winged helix' DNA-binding domain"/>
    <property type="match status" value="1"/>
</dbReference>
<evidence type="ECO:0000259" key="5">
    <source>
        <dbReference type="PROSITE" id="PS50931"/>
    </source>
</evidence>
<evidence type="ECO:0000256" key="4">
    <source>
        <dbReference type="ARBA" id="ARBA00023163"/>
    </source>
</evidence>
<evidence type="ECO:0000313" key="7">
    <source>
        <dbReference type="Proteomes" id="UP000242175"/>
    </source>
</evidence>
<dbReference type="Gene3D" id="3.40.190.290">
    <property type="match status" value="1"/>
</dbReference>
<dbReference type="InterPro" id="IPR036388">
    <property type="entry name" value="WH-like_DNA-bd_sf"/>
</dbReference>
<dbReference type="PANTHER" id="PTHR30126">
    <property type="entry name" value="HTH-TYPE TRANSCRIPTIONAL REGULATOR"/>
    <property type="match status" value="1"/>
</dbReference>
<proteinExistence type="inferred from homology"/>
<dbReference type="RefSeq" id="WP_089074257.1">
    <property type="nucleotide sequence ID" value="NZ_CBCSAM010000004.1"/>
</dbReference>
<dbReference type="PANTHER" id="PTHR30126:SF40">
    <property type="entry name" value="HTH-TYPE TRANSCRIPTIONAL REGULATOR GLTR"/>
    <property type="match status" value="1"/>
</dbReference>
<accession>A0A220VG91</accession>
<dbReference type="EMBL" id="CP022356">
    <property type="protein sequence ID" value="ASK79349.1"/>
    <property type="molecule type" value="Genomic_DNA"/>
</dbReference>
<dbReference type="PROSITE" id="PS50931">
    <property type="entry name" value="HTH_LYSR"/>
    <property type="match status" value="1"/>
</dbReference>
<dbReference type="Pfam" id="PF00126">
    <property type="entry name" value="HTH_1"/>
    <property type="match status" value="1"/>
</dbReference>
<keyword evidence="4" id="KW-0804">Transcription</keyword>
<dbReference type="InterPro" id="IPR036390">
    <property type="entry name" value="WH_DNA-bd_sf"/>
</dbReference>
<dbReference type="InterPro" id="IPR005119">
    <property type="entry name" value="LysR_subst-bd"/>
</dbReference>
<sequence>MLYSLRQIEVFIKTTQTLNITRTASLLNMTVPAAWKQINNLENLCGKKLFNRNGKRLSLTSEGFFLIQNANKLINISGSLAENIKLIQQEKQTTINISVGSTLQSFIFNFLNPFIHEHQKKVQFKFEIDSQTHSLQKEQHDFYFMFDNTKINHQSYEAYSLVMSDFVLVCSNMNKLAYKKEILNTDLQNIQLLHSTRTHEIEDSYTAIRLINHYFDKLKADWSNKTSVIYFETYLSLREAVKANLGIGFLPRILVDDGIKILSFHDENLENMQLKVVGAIKKEDNPSYTHLLLKEYIIQFHKNHSC</sequence>
<dbReference type="Gene3D" id="1.10.10.10">
    <property type="entry name" value="Winged helix-like DNA-binding domain superfamily/Winged helix DNA-binding domain"/>
    <property type="match status" value="1"/>
</dbReference>
<dbReference type="InterPro" id="IPR000847">
    <property type="entry name" value="LysR_HTH_N"/>
</dbReference>
<evidence type="ECO:0000256" key="3">
    <source>
        <dbReference type="ARBA" id="ARBA00023125"/>
    </source>
</evidence>
<keyword evidence="3" id="KW-0238">DNA-binding</keyword>
<dbReference type="KEGG" id="pmai:CF386_09815"/>
<gene>
    <name evidence="6" type="ORF">CF386_09815</name>
</gene>
<organism evidence="6 7">
    <name type="scientific">Paraphotobacterium marinum</name>
    <dbReference type="NCBI Taxonomy" id="1755811"/>
    <lineage>
        <taxon>Bacteria</taxon>
        <taxon>Pseudomonadati</taxon>
        <taxon>Pseudomonadota</taxon>
        <taxon>Gammaproteobacteria</taxon>
        <taxon>Vibrionales</taxon>
        <taxon>Vibrionaceae</taxon>
        <taxon>Paraphotobacterium</taxon>
    </lineage>
</organism>
<dbReference type="GO" id="GO:0003700">
    <property type="term" value="F:DNA-binding transcription factor activity"/>
    <property type="evidence" value="ECO:0007669"/>
    <property type="project" value="InterPro"/>
</dbReference>
<reference evidence="6 7" key="1">
    <citation type="journal article" date="2016" name="Int. J. Syst. Evol. Microbiol.">
        <title>Paraphotobacterium marinum gen. nov., sp. nov., a member of the family Vibrionaceae, isolated from surface seawater.</title>
        <authorList>
            <person name="Huang Z."/>
            <person name="Dong C."/>
            <person name="Shao Z."/>
        </authorList>
    </citation>
    <scope>NUCLEOTIDE SEQUENCE [LARGE SCALE GENOMIC DNA]</scope>
    <source>
        <strain evidence="6 7">NSCS20N07D</strain>
    </source>
</reference>
<comment type="similarity">
    <text evidence="1">Belongs to the LysR transcriptional regulatory family.</text>
</comment>
<dbReference type="AlphaFoldDB" id="A0A220VG91"/>
<evidence type="ECO:0000313" key="6">
    <source>
        <dbReference type="EMBL" id="ASK79349.1"/>
    </source>
</evidence>